<reference evidence="3 4" key="1">
    <citation type="journal article" date="2018" name="Sci. Rep.">
        <title>A novel species of the marine cyanobacterium Acaryochloris with a unique pigment content and lifestyle.</title>
        <authorList>
            <person name="Partensky F."/>
            <person name="Six C."/>
            <person name="Ratin M."/>
            <person name="Garczarek L."/>
            <person name="Vaulot D."/>
            <person name="Probert I."/>
            <person name="Calteau A."/>
            <person name="Gourvil P."/>
            <person name="Marie D."/>
            <person name="Grebert T."/>
            <person name="Bouchier C."/>
            <person name="Le Panse S."/>
            <person name="Gachenot M."/>
            <person name="Rodriguez F."/>
            <person name="Garrido J.L."/>
        </authorList>
    </citation>
    <scope>NUCLEOTIDE SEQUENCE [LARGE SCALE GENOMIC DNA]</scope>
    <source>
        <strain evidence="3 4">RCC1774</strain>
    </source>
</reference>
<evidence type="ECO:0000313" key="3">
    <source>
        <dbReference type="EMBL" id="PZD73025.1"/>
    </source>
</evidence>
<feature type="domain" description="UspA" evidence="2">
    <location>
        <begin position="1"/>
        <end position="134"/>
    </location>
</feature>
<dbReference type="PANTHER" id="PTHR46268">
    <property type="entry name" value="STRESS RESPONSE PROTEIN NHAX"/>
    <property type="match status" value="1"/>
</dbReference>
<evidence type="ECO:0000313" key="4">
    <source>
        <dbReference type="Proteomes" id="UP000248857"/>
    </source>
</evidence>
<evidence type="ECO:0000256" key="1">
    <source>
        <dbReference type="ARBA" id="ARBA00008791"/>
    </source>
</evidence>
<name>A0A2W1JNK4_9CYAN</name>
<dbReference type="InterPro" id="IPR014729">
    <property type="entry name" value="Rossmann-like_a/b/a_fold"/>
</dbReference>
<comment type="similarity">
    <text evidence="1">Belongs to the universal stress protein A family.</text>
</comment>
<dbReference type="PANTHER" id="PTHR46268:SF22">
    <property type="entry name" value="SENSOR PROTEIN KDPD-RELATED"/>
    <property type="match status" value="1"/>
</dbReference>
<dbReference type="InterPro" id="IPR006016">
    <property type="entry name" value="UspA"/>
</dbReference>
<gene>
    <name evidence="3" type="ORF">C1752_02842</name>
</gene>
<dbReference type="AlphaFoldDB" id="A0A2W1JNK4"/>
<dbReference type="Pfam" id="PF00582">
    <property type="entry name" value="Usp"/>
    <property type="match status" value="2"/>
</dbReference>
<organism evidence="3 4">
    <name type="scientific">Acaryochloris thomasi RCC1774</name>
    <dbReference type="NCBI Taxonomy" id="1764569"/>
    <lineage>
        <taxon>Bacteria</taxon>
        <taxon>Bacillati</taxon>
        <taxon>Cyanobacteriota</taxon>
        <taxon>Cyanophyceae</taxon>
        <taxon>Acaryochloridales</taxon>
        <taxon>Acaryochloridaceae</taxon>
        <taxon>Acaryochloris</taxon>
        <taxon>Acaryochloris thomasi</taxon>
    </lineage>
</organism>
<comment type="caution">
    <text evidence="3">The sequence shown here is derived from an EMBL/GenBank/DDBJ whole genome shotgun (WGS) entry which is preliminary data.</text>
</comment>
<dbReference type="PRINTS" id="PR01438">
    <property type="entry name" value="UNVRSLSTRESS"/>
</dbReference>
<dbReference type="Proteomes" id="UP000248857">
    <property type="component" value="Unassembled WGS sequence"/>
</dbReference>
<dbReference type="Gene3D" id="3.40.50.620">
    <property type="entry name" value="HUPs"/>
    <property type="match status" value="2"/>
</dbReference>
<dbReference type="RefSeq" id="WP_110986540.1">
    <property type="nucleotide sequence ID" value="NZ_CAWNWM010000007.1"/>
</dbReference>
<dbReference type="CDD" id="cd00293">
    <property type="entry name" value="USP-like"/>
    <property type="match status" value="2"/>
</dbReference>
<accession>A0A2W1JNK4</accession>
<dbReference type="SUPFAM" id="SSF52402">
    <property type="entry name" value="Adenine nucleotide alpha hydrolases-like"/>
    <property type="match status" value="2"/>
</dbReference>
<keyword evidence="4" id="KW-1185">Reference proteome</keyword>
<feature type="domain" description="UspA" evidence="2">
    <location>
        <begin position="157"/>
        <end position="289"/>
    </location>
</feature>
<dbReference type="EMBL" id="PQWO01000007">
    <property type="protein sequence ID" value="PZD73025.1"/>
    <property type="molecule type" value="Genomic_DNA"/>
</dbReference>
<protein>
    <recommendedName>
        <fullName evidence="2">UspA domain-containing protein</fullName>
    </recommendedName>
</protein>
<sequence>MFHRLLIATDFSDGLQRLVQFIPDLAQTGLQQITFLHCVPLKEDRSIPRVDETKLSEARQRLAPALETHLDSITVNIEVTAGKPSEAIVKAIDKYDSDLLMVGMSTHSLLNEKLFGSTTCKLAQLVAVPLLILRPQLVSAYTVEELSLRCRHLFRYLLIPYDGSASGQQLIAFIQQQAINRPPHSLESCMLCWVVEASGRAKRSLQPHLDDKQVILQKLQADLQQLNLTVNYQVRTGNAIAEVNQVALEFDISAIAVSSRHFGRLWELSIPSFTGEMIRRSWHPILFVPPSKS</sequence>
<evidence type="ECO:0000259" key="2">
    <source>
        <dbReference type="Pfam" id="PF00582"/>
    </source>
</evidence>
<dbReference type="InterPro" id="IPR006015">
    <property type="entry name" value="Universal_stress_UspA"/>
</dbReference>
<proteinExistence type="inferred from homology"/>
<dbReference type="OrthoDB" id="552876at2"/>